<reference evidence="3" key="2">
    <citation type="submission" date="2022-10" db="EMBL/GenBank/DDBJ databases">
        <authorList>
            <consortium name="ENA_rothamsted_submissions"/>
            <consortium name="culmorum"/>
            <person name="King R."/>
        </authorList>
    </citation>
    <scope>NUCLEOTIDE SEQUENCE</scope>
</reference>
<feature type="compositionally biased region" description="Low complexity" evidence="1">
    <location>
        <begin position="573"/>
        <end position="587"/>
    </location>
</feature>
<keyword evidence="2" id="KW-0732">Signal</keyword>
<evidence type="ECO:0000256" key="2">
    <source>
        <dbReference type="SAM" id="SignalP"/>
    </source>
</evidence>
<feature type="chain" id="PRO_5040369932" evidence="2">
    <location>
        <begin position="18"/>
        <end position="2050"/>
    </location>
</feature>
<feature type="compositionally biased region" description="Polar residues" evidence="1">
    <location>
        <begin position="78"/>
        <end position="87"/>
    </location>
</feature>
<organism evidence="3 4">
    <name type="scientific">Phaedon cochleariae</name>
    <name type="common">Mustard beetle</name>
    <dbReference type="NCBI Taxonomy" id="80249"/>
    <lineage>
        <taxon>Eukaryota</taxon>
        <taxon>Metazoa</taxon>
        <taxon>Ecdysozoa</taxon>
        <taxon>Arthropoda</taxon>
        <taxon>Hexapoda</taxon>
        <taxon>Insecta</taxon>
        <taxon>Pterygota</taxon>
        <taxon>Neoptera</taxon>
        <taxon>Endopterygota</taxon>
        <taxon>Coleoptera</taxon>
        <taxon>Polyphaga</taxon>
        <taxon>Cucujiformia</taxon>
        <taxon>Chrysomeloidea</taxon>
        <taxon>Chrysomelidae</taxon>
        <taxon>Chrysomelinae</taxon>
        <taxon>Chrysomelini</taxon>
        <taxon>Phaedon</taxon>
    </lineage>
</organism>
<evidence type="ECO:0000313" key="3">
    <source>
        <dbReference type="EMBL" id="CAG9823753.1"/>
    </source>
</evidence>
<name>A0A9N9SL20_PHACE</name>
<evidence type="ECO:0000313" key="4">
    <source>
        <dbReference type="Proteomes" id="UP001153737"/>
    </source>
</evidence>
<dbReference type="Proteomes" id="UP001153737">
    <property type="component" value="Chromosome 7"/>
</dbReference>
<dbReference type="OrthoDB" id="6784457at2759"/>
<keyword evidence="4" id="KW-1185">Reference proteome</keyword>
<feature type="region of interest" description="Disordered" evidence="1">
    <location>
        <begin position="38"/>
        <end position="87"/>
    </location>
</feature>
<dbReference type="EMBL" id="OU896713">
    <property type="protein sequence ID" value="CAG9823753.1"/>
    <property type="molecule type" value="Genomic_DNA"/>
</dbReference>
<proteinExistence type="predicted"/>
<feature type="region of interest" description="Disordered" evidence="1">
    <location>
        <begin position="1870"/>
        <end position="1889"/>
    </location>
</feature>
<feature type="region of interest" description="Disordered" evidence="1">
    <location>
        <begin position="566"/>
        <end position="587"/>
    </location>
</feature>
<sequence>MMKLPVLCLAVLSSTLAVPNGYYHQEYNYKTSSSSFKNNELQHKTDDQGYYKKDGDLEGHTKPRVDSNSEHSEYVNPNLRNSQYGNLGSQYTSGYGGGSDLTSLGHMRAANDYSGYDANNLAVDGLAHNDRIVGSRGYSSGYSSGYGSNSYGAGSSSSSSSSAANLRVITTRLQQDLENDLQEAIRVNNMYAQSRVDIAELERELRNNLTERLNNELIARYGQQMIRDGMSYSLDGGRLHSTANYGSQELADLKRQVENTLMNQLRTQYHSSSSSSNQYYNQQGVYGYTTTPHSVYRPIYPSLPTTSRYPIDYNNHANYQTIKSSNYQTVNSNTRYTPVQQPESITNIASRVQTEMDQQLNQLLDDTKAKYFSSSSAYALTNTDVLLERLRNELRSNLTYLLDENIRRNYGTQQQRDGYMYSLGPSGQSSGEYNYALRDLENLKTQVERNLINKLNRDFEGYRSSWSSHQSYSSQSSYGNNYGYSSTPRYESISNPRYEVYTTPRSSIYSLYTTPSSNGAAYIKNGGSYNYLGGSQQSGYEAQSSGNMAQLQRNLQDQLSRQLQAAINQEQHSSYSSSGSSYNPSNYQASLQELSNELNRNLTKNLQEYSASGSYAAYGNFDSTQMERLRSQLQDSLMSELRQGLQRSFQTHGSYSSSSSGSSNYRQVRGYQDQGQYRSGYESIAGEDCDGHQSYRAKRSYSPSSYAWSRHHSQSSHYSGAISSYPGNHYSSYGRRAESTNQQELGQQIELGQELENSDLVQEVQNPLEFGQQEEESYGKLQLSNQEPLGQHIDDSDLTQQVEDSGYGKLQLSNQEPLGQQIDDSDLTQQIEDSGYGKLQLSNQEPLGQQIDDSDLTQQVEDSGYGKLQLSNQKPLGQQIDDSDLTQQVEDSGHGKLQLSNQEPLGQQIDDSDLTQQIEDSGYGKLQLSNQEPLGQQIDDSDLTQQVEDSGHGKLQLSNQEPLGQQIDDSDLTQQVEDSGYGKLQLSNQEPLGQQIDDSDLTQQIEDSGYGKLLVHQNQSPLDVGQQIEEEHSGNGKLQLTNQEPLGQQIEDSELTQQVEEAHPIEFGQQVEDGESSTEKLLVQKIEQLELGQQVEKDDTKYGVPITDQIELEEPTEKYQQLEQHTIGKHDSVFTKHIEETHVPEPCLQVTSIIHLEEVTQIPILKKPEEQKINNSDAWCKKYVDSSLMDAPWSLSEELKNSIRKEVSQNGGNKAESAFVLKKIQQQIPEDMLRKCFQLNNIKNQKDQKILITGLEDYFQSLINREIETAGKGSNLEQESENLNQQQVVDDPDDLIDPILVIGRQNPYTRDEIIQSHDEQYTADKSYNLEQESKNLNQQQVVDVPDDLMDPILLAGRQNPYTQNEIIQSHEEQYNAGKGHNLEQENENLNQQQVVDVPDDLMDPILLAGRQNPYTQNEIIQSHEEQYNAGKGHNLEQENENLNQQQVVDVPDDLVEPKLLLGRQNPSTQNDIVQSHDEQFHVDLSTWCDKYVDTSLMDAPWFLGRELKDNITKEVAQNGGSKADLPYLTRKILDGIPKEMLTKCFQVDMTELKYQKTVLAGLDEYFNSLIKRHIENVVKGNTEDNGQQLDVESLIEPEPLRKDDGYQQPTYGAVGYQKPPHQIEIIQPQVLNSFENWCSQYVDLTLKDVPWGISKKLKDNINEKVKEGSSSETTYNKILAGVPKNMLRKCFQIDTIEANEQVTVLAGIEDYFQSLIRREIQSSIKRNKQQVVDISDNRQNILTNQQPSAQNSEQDQVAPQNIAEAERTADVLIDALRRESQHRQISEIQEIGGFGYRRRPPHASPYPQNGYSGHYNPARDSYTPYGNRNSYGLDNFDRFNDYHPGVGHHDRSHPAFDSYGNYHPRLETTNSYGPYYQIPRRPADSRADSYPYQQRQVVEQNMELNRGHRYSDIDSYGLYHQRPRVSSYSHSYGQKQVGTENVEPESNIEQLNGGNENYLPVKTQRRPVYSGIKGRRIPHPMMQEPVQEPIITPVSVAPSSKNSEIKPQKIIASEQVEGTTVSSPEELSWWQKFGNKVKQGAQSLKQKITG</sequence>
<accession>A0A9N9SL20</accession>
<feature type="signal peptide" evidence="2">
    <location>
        <begin position="1"/>
        <end position="17"/>
    </location>
</feature>
<gene>
    <name evidence="3" type="ORF">PHAECO_LOCUS11101</name>
</gene>
<evidence type="ECO:0000256" key="1">
    <source>
        <dbReference type="SAM" id="MobiDB-lite"/>
    </source>
</evidence>
<reference evidence="3" key="1">
    <citation type="submission" date="2022-01" db="EMBL/GenBank/DDBJ databases">
        <authorList>
            <person name="King R."/>
        </authorList>
    </citation>
    <scope>NUCLEOTIDE SEQUENCE</scope>
</reference>
<feature type="compositionally biased region" description="Basic and acidic residues" evidence="1">
    <location>
        <begin position="40"/>
        <end position="73"/>
    </location>
</feature>
<protein>
    <submittedName>
        <fullName evidence="3">Uncharacterized protein</fullName>
    </submittedName>
</protein>